<dbReference type="Proteomes" id="UP000624709">
    <property type="component" value="Unassembled WGS sequence"/>
</dbReference>
<organism evidence="2 3">
    <name type="scientific">Actinoplanes palleronii</name>
    <dbReference type="NCBI Taxonomy" id="113570"/>
    <lineage>
        <taxon>Bacteria</taxon>
        <taxon>Bacillati</taxon>
        <taxon>Actinomycetota</taxon>
        <taxon>Actinomycetes</taxon>
        <taxon>Micromonosporales</taxon>
        <taxon>Micromonosporaceae</taxon>
        <taxon>Actinoplanes</taxon>
    </lineage>
</organism>
<dbReference type="RefSeq" id="WP_203830104.1">
    <property type="nucleotide sequence ID" value="NZ_BAAATY010000052.1"/>
</dbReference>
<dbReference type="Pfam" id="PF25547">
    <property type="entry name" value="WXG100_2"/>
    <property type="match status" value="1"/>
</dbReference>
<dbReference type="EMBL" id="BOMS01000143">
    <property type="protein sequence ID" value="GIE72393.1"/>
    <property type="molecule type" value="Genomic_DNA"/>
</dbReference>
<keyword evidence="3" id="KW-1185">Reference proteome</keyword>
<feature type="domain" description="Outer membrane channel protein CpnT-like N-terminal" evidence="1">
    <location>
        <begin position="17"/>
        <end position="136"/>
    </location>
</feature>
<evidence type="ECO:0000259" key="1">
    <source>
        <dbReference type="Pfam" id="PF25547"/>
    </source>
</evidence>
<protein>
    <recommendedName>
        <fullName evidence="1">Outer membrane channel protein CpnT-like N-terminal domain-containing protein</fullName>
    </recommendedName>
</protein>
<proteinExistence type="predicted"/>
<reference evidence="2 3" key="1">
    <citation type="submission" date="2021-01" db="EMBL/GenBank/DDBJ databases">
        <title>Whole genome shotgun sequence of Actinoplanes palleronii NBRC 14916.</title>
        <authorList>
            <person name="Komaki H."/>
            <person name="Tamura T."/>
        </authorList>
    </citation>
    <scope>NUCLEOTIDE SEQUENCE [LARGE SCALE GENOMIC DNA]</scope>
    <source>
        <strain evidence="2 3">NBRC 14916</strain>
    </source>
</reference>
<comment type="caution">
    <text evidence="2">The sequence shown here is derived from an EMBL/GenBank/DDBJ whole genome shotgun (WGS) entry which is preliminary data.</text>
</comment>
<name>A0ABQ4BNY9_9ACTN</name>
<dbReference type="InterPro" id="IPR057746">
    <property type="entry name" value="CpnT-like_N"/>
</dbReference>
<sequence>MGLEIPGELADLLNELGYTWPKSDETQMFALGQQWIQFADTLGEVGQEADVAVRTALTGNRGADIDAFQARWSGEEAGRQVLAEGVTGAQAIGASLIVCAGIVLALKINVIVQLTVLAVEILQAVLTAPETLGASLLEIPVFKKLTDMAINFLISQALEVVLG</sequence>
<evidence type="ECO:0000313" key="3">
    <source>
        <dbReference type="Proteomes" id="UP000624709"/>
    </source>
</evidence>
<gene>
    <name evidence="2" type="ORF">Apa02nite_085010</name>
</gene>
<accession>A0ABQ4BNY9</accession>
<evidence type="ECO:0000313" key="2">
    <source>
        <dbReference type="EMBL" id="GIE72393.1"/>
    </source>
</evidence>